<organism evidence="1 2">
    <name type="scientific">Microbacterium sediminis</name>
    <dbReference type="NCBI Taxonomy" id="904291"/>
    <lineage>
        <taxon>Bacteria</taxon>
        <taxon>Bacillati</taxon>
        <taxon>Actinomycetota</taxon>
        <taxon>Actinomycetes</taxon>
        <taxon>Micrococcales</taxon>
        <taxon>Microbacteriaceae</taxon>
        <taxon>Microbacterium</taxon>
    </lineage>
</organism>
<dbReference type="STRING" id="904291.A7J15_11030"/>
<dbReference type="AlphaFoldDB" id="A0A1B9NIV8"/>
<dbReference type="OrthoDB" id="4793644at2"/>
<dbReference type="InterPro" id="IPR025443">
    <property type="entry name" value="DUF4307"/>
</dbReference>
<gene>
    <name evidence="1" type="ORF">A7J15_11030</name>
</gene>
<comment type="caution">
    <text evidence="1">The sequence shown here is derived from an EMBL/GenBank/DDBJ whole genome shotgun (WGS) entry which is preliminary data.</text>
</comment>
<proteinExistence type="predicted"/>
<dbReference type="Pfam" id="PF14155">
    <property type="entry name" value="DUF4307"/>
    <property type="match status" value="1"/>
</dbReference>
<dbReference type="EMBL" id="LXMD01000001">
    <property type="protein sequence ID" value="OCG76515.1"/>
    <property type="molecule type" value="Genomic_DNA"/>
</dbReference>
<evidence type="ECO:0000313" key="1">
    <source>
        <dbReference type="EMBL" id="OCG76515.1"/>
    </source>
</evidence>
<evidence type="ECO:0000313" key="2">
    <source>
        <dbReference type="Proteomes" id="UP000093355"/>
    </source>
</evidence>
<accession>A0A1B9NIV8</accession>
<reference evidence="1 2" key="1">
    <citation type="submission" date="2016-05" db="EMBL/GenBank/DDBJ databases">
        <authorList>
            <person name="Lavstsen T."/>
            <person name="Jespersen J.S."/>
        </authorList>
    </citation>
    <scope>NUCLEOTIDE SEQUENCE [LARGE SCALE GENOMIC DNA]</scope>
    <source>
        <strain evidence="1 2">YLB-01</strain>
    </source>
</reference>
<sequence length="130" mass="13871">MTTQAQLDERYGRARGGRLRPGWIAVGAVALAAIGWLSWTTISSTIDDVGIDDLGFEVTGEHAVEVSFQFTAPAGRDVACALEALDEDFGVVGFTVFEYPAGQSHAQKHRETIPTVAEATTGLVNSCWVS</sequence>
<dbReference type="Proteomes" id="UP000093355">
    <property type="component" value="Unassembled WGS sequence"/>
</dbReference>
<name>A0A1B9NIV8_9MICO</name>
<keyword evidence="2" id="KW-1185">Reference proteome</keyword>
<protein>
    <submittedName>
        <fullName evidence="1">Transcriptional regulator</fullName>
    </submittedName>
</protein>
<dbReference type="RefSeq" id="WP_067027932.1">
    <property type="nucleotide sequence ID" value="NZ_CP038256.1"/>
</dbReference>